<reference evidence="3 4" key="1">
    <citation type="submission" date="2024-08" db="EMBL/GenBank/DDBJ databases">
        <authorList>
            <person name="Cucini C."/>
            <person name="Frati F."/>
        </authorList>
    </citation>
    <scope>NUCLEOTIDE SEQUENCE [LARGE SCALE GENOMIC DNA]</scope>
</reference>
<feature type="transmembrane region" description="Helical" evidence="1">
    <location>
        <begin position="20"/>
        <end position="40"/>
    </location>
</feature>
<keyword evidence="1" id="KW-0812">Transmembrane</keyword>
<dbReference type="CDD" id="cd00104">
    <property type="entry name" value="KAZAL_FS"/>
    <property type="match status" value="1"/>
</dbReference>
<evidence type="ECO:0000259" key="2">
    <source>
        <dbReference type="Pfam" id="PF07648"/>
    </source>
</evidence>
<proteinExistence type="predicted"/>
<dbReference type="InterPro" id="IPR036058">
    <property type="entry name" value="Kazal_dom_sf"/>
</dbReference>
<keyword evidence="1" id="KW-1133">Transmembrane helix</keyword>
<organism evidence="3 4">
    <name type="scientific">Orchesella dallaii</name>
    <dbReference type="NCBI Taxonomy" id="48710"/>
    <lineage>
        <taxon>Eukaryota</taxon>
        <taxon>Metazoa</taxon>
        <taxon>Ecdysozoa</taxon>
        <taxon>Arthropoda</taxon>
        <taxon>Hexapoda</taxon>
        <taxon>Collembola</taxon>
        <taxon>Entomobryomorpha</taxon>
        <taxon>Entomobryoidea</taxon>
        <taxon>Orchesellidae</taxon>
        <taxon>Orchesellinae</taxon>
        <taxon>Orchesella</taxon>
    </lineage>
</organism>
<dbReference type="SUPFAM" id="SSF100895">
    <property type="entry name" value="Kazal-type serine protease inhibitors"/>
    <property type="match status" value="1"/>
</dbReference>
<dbReference type="Pfam" id="PF07648">
    <property type="entry name" value="Kazal_2"/>
    <property type="match status" value="1"/>
</dbReference>
<evidence type="ECO:0000256" key="1">
    <source>
        <dbReference type="SAM" id="Phobius"/>
    </source>
</evidence>
<dbReference type="EMBL" id="CAXLJM020000072">
    <property type="protein sequence ID" value="CAL8126342.1"/>
    <property type="molecule type" value="Genomic_DNA"/>
</dbReference>
<keyword evidence="1" id="KW-0472">Membrane</keyword>
<evidence type="ECO:0000313" key="3">
    <source>
        <dbReference type="EMBL" id="CAL8126342.1"/>
    </source>
</evidence>
<keyword evidence="4" id="KW-1185">Reference proteome</keyword>
<comment type="caution">
    <text evidence="3">The sequence shown here is derived from an EMBL/GenBank/DDBJ whole genome shotgun (WGS) entry which is preliminary data.</text>
</comment>
<sequence length="133" mass="15524">MHTIFGESISAQTTKKMKVFVYLVSIFLTLLILECATVSYSEFSWKNMDSLMSGDLRHRMKKTTPTRRRYCDCQEVDEEDNYPICASNGGLYMNACLFRCARVRWPHITEVDIADCGSHTFKEFKLNEFLPHY</sequence>
<protein>
    <recommendedName>
        <fullName evidence="2">Kazal-like domain-containing protein</fullName>
    </recommendedName>
</protein>
<dbReference type="InterPro" id="IPR002350">
    <property type="entry name" value="Kazal_dom"/>
</dbReference>
<dbReference type="Proteomes" id="UP001642540">
    <property type="component" value="Unassembled WGS sequence"/>
</dbReference>
<feature type="domain" description="Kazal-like" evidence="2">
    <location>
        <begin position="71"/>
        <end position="102"/>
    </location>
</feature>
<accession>A0ABP1REP2</accession>
<name>A0ABP1REP2_9HEXA</name>
<dbReference type="Gene3D" id="3.30.60.30">
    <property type="match status" value="1"/>
</dbReference>
<evidence type="ECO:0000313" key="4">
    <source>
        <dbReference type="Proteomes" id="UP001642540"/>
    </source>
</evidence>
<gene>
    <name evidence="3" type="ORF">ODALV1_LOCUS21355</name>
</gene>